<name>A0A426UUQ2_9ACTN</name>
<reference evidence="7 8" key="1">
    <citation type="submission" date="2018-12" db="EMBL/GenBank/DDBJ databases">
        <title>Glycomyces sp. YIM 121974 draft genome.</title>
        <authorList>
            <person name="Li Q."/>
        </authorList>
    </citation>
    <scope>NUCLEOTIDE SEQUENCE [LARGE SCALE GENOMIC DNA]</scope>
    <source>
        <strain evidence="7 8">YIM 121974</strain>
    </source>
</reference>
<dbReference type="Gene3D" id="1.10.10.60">
    <property type="entry name" value="Homeodomain-like"/>
    <property type="match status" value="1"/>
</dbReference>
<dbReference type="PROSITE" id="PS50977">
    <property type="entry name" value="HTH_TETR_2"/>
    <property type="match status" value="1"/>
</dbReference>
<evidence type="ECO:0000259" key="6">
    <source>
        <dbReference type="PROSITE" id="PS50977"/>
    </source>
</evidence>
<dbReference type="Pfam" id="PF00440">
    <property type="entry name" value="TetR_N"/>
    <property type="match status" value="1"/>
</dbReference>
<dbReference type="InterPro" id="IPR050109">
    <property type="entry name" value="HTH-type_TetR-like_transc_reg"/>
</dbReference>
<dbReference type="InterPro" id="IPR036271">
    <property type="entry name" value="Tet_transcr_reg_TetR-rel_C_sf"/>
</dbReference>
<evidence type="ECO:0000256" key="2">
    <source>
        <dbReference type="ARBA" id="ARBA00023125"/>
    </source>
</evidence>
<accession>A0A426UUQ2</accession>
<dbReference type="PANTHER" id="PTHR30055:SF148">
    <property type="entry name" value="TETR-FAMILY TRANSCRIPTIONAL REGULATOR"/>
    <property type="match status" value="1"/>
</dbReference>
<keyword evidence="2 4" id="KW-0238">DNA-binding</keyword>
<dbReference type="GO" id="GO:0003700">
    <property type="term" value="F:DNA-binding transcription factor activity"/>
    <property type="evidence" value="ECO:0007669"/>
    <property type="project" value="TreeGrafter"/>
</dbReference>
<dbReference type="GO" id="GO:0000976">
    <property type="term" value="F:transcription cis-regulatory region binding"/>
    <property type="evidence" value="ECO:0007669"/>
    <property type="project" value="TreeGrafter"/>
</dbReference>
<dbReference type="Proteomes" id="UP000277256">
    <property type="component" value="Unassembled WGS sequence"/>
</dbReference>
<dbReference type="Gene3D" id="1.10.357.10">
    <property type="entry name" value="Tetracycline Repressor, domain 2"/>
    <property type="match status" value="1"/>
</dbReference>
<feature type="region of interest" description="Disordered" evidence="5">
    <location>
        <begin position="1"/>
        <end position="26"/>
    </location>
</feature>
<dbReference type="EMBL" id="RSEB01000005">
    <property type="protein sequence ID" value="RRR97667.1"/>
    <property type="molecule type" value="Genomic_DNA"/>
</dbReference>
<dbReference type="PANTHER" id="PTHR30055">
    <property type="entry name" value="HTH-TYPE TRANSCRIPTIONAL REGULATOR RUTR"/>
    <property type="match status" value="1"/>
</dbReference>
<proteinExistence type="predicted"/>
<dbReference type="SUPFAM" id="SSF46689">
    <property type="entry name" value="Homeodomain-like"/>
    <property type="match status" value="1"/>
</dbReference>
<evidence type="ECO:0000256" key="3">
    <source>
        <dbReference type="ARBA" id="ARBA00023163"/>
    </source>
</evidence>
<dbReference type="InterPro" id="IPR009057">
    <property type="entry name" value="Homeodomain-like_sf"/>
</dbReference>
<dbReference type="InterPro" id="IPR011075">
    <property type="entry name" value="TetR_C"/>
</dbReference>
<sequence length="219" mass="24504">MRPELRDATAHPRATAPAAVPAKGRPRSEAVSHSILEAALDLIAEHGTVADVSVEGIAELSGVSKATIYRRWSSKEELIAAAFESIKAPLPETMPRTSLRDDLVHLGNTMRRTHGPRDTKVVKCMMSLVQDDPEYQRHHERLVERRRRFVRDTFAHWADRGEVAPDLDLDLAVAMFISPLLTIFVYGHYAHLQAEDTVERFVDNLLRGLGGPLCETRNP</sequence>
<feature type="compositionally biased region" description="Low complexity" evidence="5">
    <location>
        <begin position="11"/>
        <end position="22"/>
    </location>
</feature>
<organism evidence="7 8">
    <name type="scientific">Glycomyces terrestris</name>
    <dbReference type="NCBI Taxonomy" id="2493553"/>
    <lineage>
        <taxon>Bacteria</taxon>
        <taxon>Bacillati</taxon>
        <taxon>Actinomycetota</taxon>
        <taxon>Actinomycetes</taxon>
        <taxon>Glycomycetales</taxon>
        <taxon>Glycomycetaceae</taxon>
        <taxon>Glycomyces</taxon>
    </lineage>
</organism>
<evidence type="ECO:0000256" key="5">
    <source>
        <dbReference type="SAM" id="MobiDB-lite"/>
    </source>
</evidence>
<protein>
    <submittedName>
        <fullName evidence="7">TetR/AcrR family transcriptional regulator</fullName>
    </submittedName>
</protein>
<dbReference type="AlphaFoldDB" id="A0A426UUQ2"/>
<comment type="caution">
    <text evidence="7">The sequence shown here is derived from an EMBL/GenBank/DDBJ whole genome shotgun (WGS) entry which is preliminary data.</text>
</comment>
<dbReference type="InterPro" id="IPR001647">
    <property type="entry name" value="HTH_TetR"/>
</dbReference>
<evidence type="ECO:0000256" key="4">
    <source>
        <dbReference type="PROSITE-ProRule" id="PRU00335"/>
    </source>
</evidence>
<keyword evidence="8" id="KW-1185">Reference proteome</keyword>
<feature type="domain" description="HTH tetR-type" evidence="6">
    <location>
        <begin position="29"/>
        <end position="90"/>
    </location>
</feature>
<dbReference type="OrthoDB" id="9796019at2"/>
<evidence type="ECO:0000256" key="1">
    <source>
        <dbReference type="ARBA" id="ARBA00023015"/>
    </source>
</evidence>
<evidence type="ECO:0000313" key="8">
    <source>
        <dbReference type="Proteomes" id="UP000277256"/>
    </source>
</evidence>
<evidence type="ECO:0000313" key="7">
    <source>
        <dbReference type="EMBL" id="RRR97667.1"/>
    </source>
</evidence>
<feature type="DNA-binding region" description="H-T-H motif" evidence="4">
    <location>
        <begin position="53"/>
        <end position="72"/>
    </location>
</feature>
<dbReference type="Pfam" id="PF16859">
    <property type="entry name" value="TetR_C_11"/>
    <property type="match status" value="1"/>
</dbReference>
<keyword evidence="3" id="KW-0804">Transcription</keyword>
<dbReference type="RefSeq" id="WP_125249462.1">
    <property type="nucleotide sequence ID" value="NZ_RSEB01000005.1"/>
</dbReference>
<feature type="compositionally biased region" description="Basic and acidic residues" evidence="5">
    <location>
        <begin position="1"/>
        <end position="10"/>
    </location>
</feature>
<keyword evidence="1" id="KW-0805">Transcription regulation</keyword>
<dbReference type="SUPFAM" id="SSF48498">
    <property type="entry name" value="Tetracyclin repressor-like, C-terminal domain"/>
    <property type="match status" value="1"/>
</dbReference>
<gene>
    <name evidence="7" type="ORF">EIW28_19995</name>
</gene>